<dbReference type="EMBL" id="UINC01196910">
    <property type="protein sequence ID" value="SVE14131.1"/>
    <property type="molecule type" value="Genomic_DNA"/>
</dbReference>
<proteinExistence type="predicted"/>
<protein>
    <recommendedName>
        <fullName evidence="2">PorV/PorQ family protein</fullName>
    </recommendedName>
</protein>
<feature type="non-terminal residue" evidence="1">
    <location>
        <position position="175"/>
    </location>
</feature>
<gene>
    <name evidence="1" type="ORF">METZ01_LOCUS466985</name>
</gene>
<evidence type="ECO:0008006" key="2">
    <source>
        <dbReference type="Google" id="ProtNLM"/>
    </source>
</evidence>
<dbReference type="AlphaFoldDB" id="A0A383B2K4"/>
<dbReference type="Gene3D" id="2.40.160.60">
    <property type="entry name" value="Outer membrane protein transport protein (OMPP1/FadL/TodX)"/>
    <property type="match status" value="1"/>
</dbReference>
<reference evidence="1" key="1">
    <citation type="submission" date="2018-05" db="EMBL/GenBank/DDBJ databases">
        <authorList>
            <person name="Lanie J.A."/>
            <person name="Ng W.-L."/>
            <person name="Kazmierczak K.M."/>
            <person name="Andrzejewski T.M."/>
            <person name="Davidsen T.M."/>
            <person name="Wayne K.J."/>
            <person name="Tettelin H."/>
            <person name="Glass J.I."/>
            <person name="Rusch D."/>
            <person name="Podicherti R."/>
            <person name="Tsui H.-C.T."/>
            <person name="Winkler M.E."/>
        </authorList>
    </citation>
    <scope>NUCLEOTIDE SEQUENCE</scope>
</reference>
<dbReference type="SUPFAM" id="SSF56935">
    <property type="entry name" value="Porins"/>
    <property type="match status" value="1"/>
</dbReference>
<name>A0A383B2K4_9ZZZZ</name>
<organism evidence="1">
    <name type="scientific">marine metagenome</name>
    <dbReference type="NCBI Taxonomy" id="408172"/>
    <lineage>
        <taxon>unclassified sequences</taxon>
        <taxon>metagenomes</taxon>
        <taxon>ecological metagenomes</taxon>
    </lineage>
</organism>
<accession>A0A383B2K4</accession>
<sequence>MKLFRLMVLSCALLSLGVSQGLFPILGGQRAGTSVFTFLNIGVSARAVGMGESVVALNQDASSIYYNPASIAQLDQTEISISTIQWPADITYDYFSMTRRVFGRHYLGLSGGILHMEPMMETTEYHPDGTGNYFTFQDRFIGLSYGAKMTDRFSFGITVKHVSEDLAGNNMSSLL</sequence>
<evidence type="ECO:0000313" key="1">
    <source>
        <dbReference type="EMBL" id="SVE14131.1"/>
    </source>
</evidence>
<dbReference type="NCBIfam" id="NF033709">
    <property type="entry name" value="PorV_fam"/>
    <property type="match status" value="1"/>
</dbReference>